<reference evidence="1" key="1">
    <citation type="submission" date="2023-11" db="EMBL/GenBank/DDBJ databases">
        <authorList>
            <person name="Poullet M."/>
        </authorList>
    </citation>
    <scope>NUCLEOTIDE SEQUENCE</scope>
    <source>
        <strain evidence="1">E1834</strain>
    </source>
</reference>
<gene>
    <name evidence="1" type="ORF">MENTE1834_LOCUS40713</name>
</gene>
<sequence>MSSLPPEIQFDVLKCLDFEQLFFLYQNNFYFYNLINLYEGVLARKKFCSFSLTGAIFSSHHILKSNEVPSFILNDQLKEKWQTALEESITLFLQPDTTDPLQPARPFFSLFSHGPRRVKNVFVELRLKGF</sequence>
<comment type="caution">
    <text evidence="1">The sequence shown here is derived from an EMBL/GenBank/DDBJ whole genome shotgun (WGS) entry which is preliminary data.</text>
</comment>
<organism evidence="1 2">
    <name type="scientific">Meloidogyne enterolobii</name>
    <name type="common">Root-knot nematode worm</name>
    <name type="synonym">Meloidogyne mayaguensis</name>
    <dbReference type="NCBI Taxonomy" id="390850"/>
    <lineage>
        <taxon>Eukaryota</taxon>
        <taxon>Metazoa</taxon>
        <taxon>Ecdysozoa</taxon>
        <taxon>Nematoda</taxon>
        <taxon>Chromadorea</taxon>
        <taxon>Rhabditida</taxon>
        <taxon>Tylenchina</taxon>
        <taxon>Tylenchomorpha</taxon>
        <taxon>Tylenchoidea</taxon>
        <taxon>Meloidogynidae</taxon>
        <taxon>Meloidogyninae</taxon>
        <taxon>Meloidogyne</taxon>
    </lineage>
</organism>
<evidence type="ECO:0000313" key="1">
    <source>
        <dbReference type="EMBL" id="CAK5094595.1"/>
    </source>
</evidence>
<dbReference type="Proteomes" id="UP001497535">
    <property type="component" value="Unassembled WGS sequence"/>
</dbReference>
<evidence type="ECO:0000313" key="2">
    <source>
        <dbReference type="Proteomes" id="UP001497535"/>
    </source>
</evidence>
<keyword evidence="2" id="KW-1185">Reference proteome</keyword>
<protein>
    <submittedName>
        <fullName evidence="1">Uncharacterized protein</fullName>
    </submittedName>
</protein>
<name>A0ACB1AQU6_MELEN</name>
<proteinExistence type="predicted"/>
<dbReference type="EMBL" id="CAVMJV010000097">
    <property type="protein sequence ID" value="CAK5094595.1"/>
    <property type="molecule type" value="Genomic_DNA"/>
</dbReference>
<accession>A0ACB1AQU6</accession>